<accession>A0A836ILJ3</accession>
<feature type="region of interest" description="Disordered" evidence="1">
    <location>
        <begin position="449"/>
        <end position="479"/>
    </location>
</feature>
<evidence type="ECO:0000256" key="1">
    <source>
        <dbReference type="SAM" id="MobiDB-lite"/>
    </source>
</evidence>
<proteinExistence type="predicted"/>
<dbReference type="PANTHER" id="PTHR21575:SF12">
    <property type="entry name" value="PROTEIN HID1"/>
    <property type="match status" value="1"/>
</dbReference>
<protein>
    <submittedName>
        <fullName evidence="2">Uncharacterized protein</fullName>
    </submittedName>
</protein>
<organism evidence="2 3">
    <name type="scientific">Porcisia hertigi</name>
    <dbReference type="NCBI Taxonomy" id="2761500"/>
    <lineage>
        <taxon>Eukaryota</taxon>
        <taxon>Discoba</taxon>
        <taxon>Euglenozoa</taxon>
        <taxon>Kinetoplastea</taxon>
        <taxon>Metakinetoplastina</taxon>
        <taxon>Trypanosomatida</taxon>
        <taxon>Trypanosomatidae</taxon>
        <taxon>Leishmaniinae</taxon>
        <taxon>Porcisia</taxon>
    </lineage>
</organism>
<dbReference type="GO" id="GO:0005797">
    <property type="term" value="C:Golgi medial cisterna"/>
    <property type="evidence" value="ECO:0007669"/>
    <property type="project" value="TreeGrafter"/>
</dbReference>
<feature type="region of interest" description="Disordered" evidence="1">
    <location>
        <begin position="378"/>
        <end position="429"/>
    </location>
</feature>
<dbReference type="KEGG" id="phet:94291651"/>
<dbReference type="InterPro" id="IPR026705">
    <property type="entry name" value="Hid-1/Ecm30"/>
</dbReference>
<dbReference type="AlphaFoldDB" id="A0A836ILJ3"/>
<dbReference type="OrthoDB" id="432953at2759"/>
<dbReference type="PANTHER" id="PTHR21575">
    <property type="entry name" value="PROTEIN HID1"/>
    <property type="match status" value="1"/>
</dbReference>
<name>A0A836ILJ3_9TRYP</name>
<dbReference type="RefSeq" id="XP_067756840.1">
    <property type="nucleotide sequence ID" value="XM_067901574.1"/>
</dbReference>
<feature type="region of interest" description="Disordered" evidence="1">
    <location>
        <begin position="126"/>
        <end position="155"/>
    </location>
</feature>
<gene>
    <name evidence="2" type="ORF">JKF63_05617</name>
</gene>
<dbReference type="GO" id="GO:0000138">
    <property type="term" value="C:Golgi trans cisterna"/>
    <property type="evidence" value="ECO:0007669"/>
    <property type="project" value="TreeGrafter"/>
</dbReference>
<evidence type="ECO:0000313" key="3">
    <source>
        <dbReference type="Proteomes" id="UP000674318"/>
    </source>
</evidence>
<dbReference type="GO" id="GO:0016020">
    <property type="term" value="C:membrane"/>
    <property type="evidence" value="ECO:0007669"/>
    <property type="project" value="TreeGrafter"/>
</dbReference>
<dbReference type="EMBL" id="JAFJZO010000024">
    <property type="protein sequence ID" value="KAG5503478.1"/>
    <property type="molecule type" value="Genomic_DNA"/>
</dbReference>
<sequence length="905" mass="98237">MGSSSSSFESAKVLQAVLSEDAVPPELLTELLNTSMTEEEARDIFTVPKLRQLRHLYTRNFAALLYRCISAISAVAVKRHEVNTSPNPPREFLTAELMTQYHSALCILQCVLPIALESGSTPIEKAVAASQEGNNPAAHPGTDGETSLAPDRPRSRTAATAHFQQLFFVEGKTCDDANPEDTFPLLPQQSRNLSPAQPYAKPLSLGSFMVWSLVECCFVRGLTLPELPVLPREASVSITHEEVDTGLMWFQGLATEDPIQALTVNTSRPSFSWAAPRLPQLRRALLEVLFVVLSSPVYHEAGFRDTVFLEPLLSTLTVPLMPTLSISMLNTILQFVPYGYLPYTSHLGMEEKELVLASARLLNATLCYMGVPLDPVPSPEAEPTASDCVSSSVGERVSKASEANGSNEVGPTAADDGSRGGGLGHPDVDHASCTSEVSSLLVSTSTAVPNKAPLSKTSCSHSDSNGPGTLSQSHSGPPRFVHSVRKTLRDITLTEAKALVQRMQVILGVNVYSSQTYLPVSQDWFTSLDDLMMLFWRILDLSPACLAQFGTNSHALDYVIPILDYGLAVRRSPLYTYQFQLMLFVLTRLSEVRGFVLKGNEVCCATVPFRFPKMSPTRTYNDLIVLALCLVMEMKDLNALIPLFPSCSVVLANMAPFITALGREPSVKLVSIFAQVTYRCLRSNVLGSSARSATEDADTKLSPSPGTSNAFVYQSQMVNLCEAIASQLQYQASGSLYIIASLVDHRAVVREANDAYMVHRTKCLMVGLPWAFLIKTLDAAVGVALPVLESTDVLRKTTKYYVNTPSAGTSSSATPAVKTTGLFALPLGIDQPGVGLAASDEAVDRLRSLSLVGVLPTPHSITIRKFQPTKGIEQWAATTFWTSAFLHSHVGLLGDRESVKLVRFV</sequence>
<comment type="caution">
    <text evidence="2">The sequence shown here is derived from an EMBL/GenBank/DDBJ whole genome shotgun (WGS) entry which is preliminary data.</text>
</comment>
<dbReference type="Proteomes" id="UP000674318">
    <property type="component" value="Chromosome 24"/>
</dbReference>
<evidence type="ECO:0000313" key="2">
    <source>
        <dbReference type="EMBL" id="KAG5503478.1"/>
    </source>
</evidence>
<feature type="compositionally biased region" description="Polar residues" evidence="1">
    <location>
        <begin position="455"/>
        <end position="475"/>
    </location>
</feature>
<keyword evidence="3" id="KW-1185">Reference proteome</keyword>
<dbReference type="Pfam" id="PF09742">
    <property type="entry name" value="Dymeclin"/>
    <property type="match status" value="1"/>
</dbReference>
<dbReference type="GeneID" id="94291651"/>
<reference evidence="2 3" key="1">
    <citation type="submission" date="2021-02" db="EMBL/GenBank/DDBJ databases">
        <title>Porcisia hertigi Genome sequencing and assembly.</title>
        <authorList>
            <person name="Almutairi H."/>
            <person name="Gatherer D."/>
        </authorList>
    </citation>
    <scope>NUCLEOTIDE SEQUENCE [LARGE SCALE GENOMIC DNA]</scope>
    <source>
        <strain evidence="2 3">C119</strain>
    </source>
</reference>